<name>A0A165FNL5_EXIGL</name>
<keyword evidence="2" id="KW-1185">Reference proteome</keyword>
<evidence type="ECO:0000313" key="2">
    <source>
        <dbReference type="Proteomes" id="UP000077266"/>
    </source>
</evidence>
<dbReference type="EMBL" id="KV426077">
    <property type="protein sequence ID" value="KZV89284.1"/>
    <property type="molecule type" value="Genomic_DNA"/>
</dbReference>
<dbReference type="AlphaFoldDB" id="A0A165FNL5"/>
<reference evidence="1 2" key="1">
    <citation type="journal article" date="2016" name="Mol. Biol. Evol.">
        <title>Comparative Genomics of Early-Diverging Mushroom-Forming Fungi Provides Insights into the Origins of Lignocellulose Decay Capabilities.</title>
        <authorList>
            <person name="Nagy L.G."/>
            <person name="Riley R."/>
            <person name="Tritt A."/>
            <person name="Adam C."/>
            <person name="Daum C."/>
            <person name="Floudas D."/>
            <person name="Sun H."/>
            <person name="Yadav J.S."/>
            <person name="Pangilinan J."/>
            <person name="Larsson K.H."/>
            <person name="Matsuura K."/>
            <person name="Barry K."/>
            <person name="Labutti K."/>
            <person name="Kuo R."/>
            <person name="Ohm R.A."/>
            <person name="Bhattacharya S.S."/>
            <person name="Shirouzu T."/>
            <person name="Yoshinaga Y."/>
            <person name="Martin F.M."/>
            <person name="Grigoriev I.V."/>
            <person name="Hibbett D.S."/>
        </authorList>
    </citation>
    <scope>NUCLEOTIDE SEQUENCE [LARGE SCALE GENOMIC DNA]</scope>
    <source>
        <strain evidence="1 2">HHB12029</strain>
    </source>
</reference>
<proteinExistence type="predicted"/>
<evidence type="ECO:0000313" key="1">
    <source>
        <dbReference type="EMBL" id="KZV89284.1"/>
    </source>
</evidence>
<organism evidence="1 2">
    <name type="scientific">Exidia glandulosa HHB12029</name>
    <dbReference type="NCBI Taxonomy" id="1314781"/>
    <lineage>
        <taxon>Eukaryota</taxon>
        <taxon>Fungi</taxon>
        <taxon>Dikarya</taxon>
        <taxon>Basidiomycota</taxon>
        <taxon>Agaricomycotina</taxon>
        <taxon>Agaricomycetes</taxon>
        <taxon>Auriculariales</taxon>
        <taxon>Exidiaceae</taxon>
        <taxon>Exidia</taxon>
    </lineage>
</organism>
<protein>
    <submittedName>
        <fullName evidence="1">Uncharacterized protein</fullName>
    </submittedName>
</protein>
<gene>
    <name evidence="1" type="ORF">EXIGLDRAFT_751254</name>
</gene>
<dbReference type="InParanoid" id="A0A165FNL5"/>
<accession>A0A165FNL5</accession>
<dbReference type="Proteomes" id="UP000077266">
    <property type="component" value="Unassembled WGS sequence"/>
</dbReference>
<sequence length="173" mass="18957">MADPVGLVSLGVGGIRGLLGHREAVRRRRRAIKTLATEVDAAYTALVLAQHRGDTRIIYDEVLAPLIEEGVVFLEGVRTRKHSANLQKRWIRPHTDSQTAQALVKRFQTAASEIELKVIALNVDLARQEISRITVSATVTPAPDSGRLLVAQSLILSCFFSCGEASVTPQRHE</sequence>